<evidence type="ECO:0000313" key="1">
    <source>
        <dbReference type="EMBL" id="CAH2211506.1"/>
    </source>
</evidence>
<feature type="non-terminal residue" evidence="1">
    <location>
        <position position="34"/>
    </location>
</feature>
<gene>
    <name evidence="1" type="primary">jg3150</name>
    <name evidence="1" type="ORF">PAEG_LOCUS3321</name>
</gene>
<comment type="caution">
    <text evidence="1">The sequence shown here is derived from an EMBL/GenBank/DDBJ whole genome shotgun (WGS) entry which is preliminary data.</text>
</comment>
<sequence>MGLFKCFLDLEWASTVLACGRGRVSQMEQAEIRA</sequence>
<dbReference type="AlphaFoldDB" id="A0A8S4QL32"/>
<reference evidence="1" key="1">
    <citation type="submission" date="2022-03" db="EMBL/GenBank/DDBJ databases">
        <authorList>
            <person name="Lindestad O."/>
        </authorList>
    </citation>
    <scope>NUCLEOTIDE SEQUENCE</scope>
</reference>
<dbReference type="EMBL" id="CAKXAJ010010580">
    <property type="protein sequence ID" value="CAH2211506.1"/>
    <property type="molecule type" value="Genomic_DNA"/>
</dbReference>
<keyword evidence="2" id="KW-1185">Reference proteome</keyword>
<protein>
    <submittedName>
        <fullName evidence="1">Jg3150 protein</fullName>
    </submittedName>
</protein>
<accession>A0A8S4QL32</accession>
<name>A0A8S4QL32_9NEOP</name>
<dbReference type="Proteomes" id="UP000838756">
    <property type="component" value="Unassembled WGS sequence"/>
</dbReference>
<organism evidence="1 2">
    <name type="scientific">Pararge aegeria aegeria</name>
    <dbReference type="NCBI Taxonomy" id="348720"/>
    <lineage>
        <taxon>Eukaryota</taxon>
        <taxon>Metazoa</taxon>
        <taxon>Ecdysozoa</taxon>
        <taxon>Arthropoda</taxon>
        <taxon>Hexapoda</taxon>
        <taxon>Insecta</taxon>
        <taxon>Pterygota</taxon>
        <taxon>Neoptera</taxon>
        <taxon>Endopterygota</taxon>
        <taxon>Lepidoptera</taxon>
        <taxon>Glossata</taxon>
        <taxon>Ditrysia</taxon>
        <taxon>Papilionoidea</taxon>
        <taxon>Nymphalidae</taxon>
        <taxon>Satyrinae</taxon>
        <taxon>Satyrini</taxon>
        <taxon>Parargina</taxon>
        <taxon>Pararge</taxon>
    </lineage>
</organism>
<evidence type="ECO:0000313" key="2">
    <source>
        <dbReference type="Proteomes" id="UP000838756"/>
    </source>
</evidence>
<proteinExistence type="predicted"/>